<dbReference type="PROSITE" id="PS51257">
    <property type="entry name" value="PROKAR_LIPOPROTEIN"/>
    <property type="match status" value="1"/>
</dbReference>
<accession>A0A1I4RWM6</accession>
<feature type="chain" id="PRO_5011499035" evidence="2">
    <location>
        <begin position="25"/>
        <end position="265"/>
    </location>
</feature>
<dbReference type="EMBL" id="FOUO01000010">
    <property type="protein sequence ID" value="SFM56635.1"/>
    <property type="molecule type" value="Genomic_DNA"/>
</dbReference>
<dbReference type="RefSeq" id="WP_090485891.1">
    <property type="nucleotide sequence ID" value="NZ_FOUO01000010.1"/>
</dbReference>
<protein>
    <submittedName>
        <fullName evidence="3">Uncharacterized protein</fullName>
    </submittedName>
</protein>
<evidence type="ECO:0000256" key="2">
    <source>
        <dbReference type="SAM" id="SignalP"/>
    </source>
</evidence>
<feature type="region of interest" description="Disordered" evidence="1">
    <location>
        <begin position="25"/>
        <end position="44"/>
    </location>
</feature>
<dbReference type="OrthoDB" id="8776015at2"/>
<evidence type="ECO:0000313" key="3">
    <source>
        <dbReference type="EMBL" id="SFM56635.1"/>
    </source>
</evidence>
<reference evidence="3 4" key="1">
    <citation type="submission" date="2016-10" db="EMBL/GenBank/DDBJ databases">
        <authorList>
            <person name="de Groot N.N."/>
        </authorList>
    </citation>
    <scope>NUCLEOTIDE SEQUENCE [LARGE SCALE GENOMIC DNA]</scope>
    <source>
        <strain evidence="3 4">DSM 4180</strain>
    </source>
</reference>
<keyword evidence="4" id="KW-1185">Reference proteome</keyword>
<sequence>MKHTYALLAAGLAFSLLGTGCQTAPTNGNEDDTTSKPRAEQSAAQSANWYAKDGFRVTLEDSRLWVLKPGQEKSGKHVTFIGAGPQGLTVKALDNETALEYLAAKPGFEVSVEDGRLWVLKPGQEKSGKHVTFIGAGPQGLTVKALDNETALEYLAAKPGFEVSVEDGRLWVLKPGQEKSGKHVTFIGAGPKGMTLKALDNETALEYMAAKPGFEVSMEDGRLWVLKPGDKMSGKHVTRIAAGPQRTTLKALDEETMQRYLSYRP</sequence>
<evidence type="ECO:0000313" key="4">
    <source>
        <dbReference type="Proteomes" id="UP000199556"/>
    </source>
</evidence>
<evidence type="ECO:0000256" key="1">
    <source>
        <dbReference type="SAM" id="MobiDB-lite"/>
    </source>
</evidence>
<proteinExistence type="predicted"/>
<gene>
    <name evidence="3" type="ORF">SAMN05421721_11041</name>
</gene>
<name>A0A1I4RWM6_ECTMO</name>
<dbReference type="AlphaFoldDB" id="A0A1I4RWM6"/>
<keyword evidence="2" id="KW-0732">Signal</keyword>
<organism evidence="3 4">
    <name type="scientific">Ectothiorhodospira mobilis</name>
    <dbReference type="NCBI Taxonomy" id="195064"/>
    <lineage>
        <taxon>Bacteria</taxon>
        <taxon>Pseudomonadati</taxon>
        <taxon>Pseudomonadota</taxon>
        <taxon>Gammaproteobacteria</taxon>
        <taxon>Chromatiales</taxon>
        <taxon>Ectothiorhodospiraceae</taxon>
        <taxon>Ectothiorhodospira</taxon>
    </lineage>
</organism>
<dbReference type="Proteomes" id="UP000199556">
    <property type="component" value="Unassembled WGS sequence"/>
</dbReference>
<feature type="signal peptide" evidence="2">
    <location>
        <begin position="1"/>
        <end position="24"/>
    </location>
</feature>